<dbReference type="InterPro" id="IPR010610">
    <property type="entry name" value="EryCIII-like_C"/>
</dbReference>
<dbReference type="GeneID" id="91573269"/>
<dbReference type="GO" id="GO:0016757">
    <property type="term" value="F:glycosyltransferase activity"/>
    <property type="evidence" value="ECO:0007669"/>
    <property type="project" value="UniProtKB-KW"/>
</dbReference>
<proteinExistence type="predicted"/>
<feature type="domain" description="Erythromycin biosynthesis protein CIII-like C-terminal" evidence="2">
    <location>
        <begin position="286"/>
        <end position="402"/>
    </location>
</feature>
<dbReference type="Proteomes" id="UP001519291">
    <property type="component" value="Unassembled WGS sequence"/>
</dbReference>
<keyword evidence="1 3" id="KW-0808">Transferase</keyword>
<dbReference type="InterPro" id="IPR002213">
    <property type="entry name" value="UDP_glucos_trans"/>
</dbReference>
<dbReference type="RefSeq" id="WP_130880557.1">
    <property type="nucleotide sequence ID" value="NZ_JAGIOH010000001.1"/>
</dbReference>
<reference evidence="3 4" key="1">
    <citation type="submission" date="2021-03" db="EMBL/GenBank/DDBJ databases">
        <title>Sequencing the genomes of 1000 actinobacteria strains.</title>
        <authorList>
            <person name="Klenk H.-P."/>
        </authorList>
    </citation>
    <scope>NUCLEOTIDE SEQUENCE [LARGE SCALE GENOMIC DNA]</scope>
    <source>
        <strain evidence="3 4">DSM 41480</strain>
    </source>
</reference>
<dbReference type="Pfam" id="PF06722">
    <property type="entry name" value="EryCIII-like_C"/>
    <property type="match status" value="1"/>
</dbReference>
<dbReference type="PANTHER" id="PTHR48050">
    <property type="entry name" value="STEROL 3-BETA-GLUCOSYLTRANSFERASE"/>
    <property type="match status" value="1"/>
</dbReference>
<evidence type="ECO:0000313" key="3">
    <source>
        <dbReference type="EMBL" id="MBP2406963.1"/>
    </source>
</evidence>
<organism evidence="3 4">
    <name type="scientific">Streptomyces syringium</name>
    <dbReference type="NCBI Taxonomy" id="76729"/>
    <lineage>
        <taxon>Bacteria</taxon>
        <taxon>Bacillati</taxon>
        <taxon>Actinomycetota</taxon>
        <taxon>Actinomycetes</taxon>
        <taxon>Kitasatosporales</taxon>
        <taxon>Streptomycetaceae</taxon>
        <taxon>Streptomyces</taxon>
    </lineage>
</organism>
<evidence type="ECO:0000313" key="4">
    <source>
        <dbReference type="Proteomes" id="UP001519291"/>
    </source>
</evidence>
<evidence type="ECO:0000259" key="2">
    <source>
        <dbReference type="Pfam" id="PF06722"/>
    </source>
</evidence>
<keyword evidence="4" id="KW-1185">Reference proteome</keyword>
<dbReference type="SUPFAM" id="SSF53756">
    <property type="entry name" value="UDP-Glycosyltransferase/glycogen phosphorylase"/>
    <property type="match status" value="1"/>
</dbReference>
<dbReference type="EMBL" id="JAGIOH010000001">
    <property type="protein sequence ID" value="MBP2406963.1"/>
    <property type="molecule type" value="Genomic_DNA"/>
</dbReference>
<comment type="caution">
    <text evidence="3">The sequence shown here is derived from an EMBL/GenBank/DDBJ whole genome shotgun (WGS) entry which is preliminary data.</text>
</comment>
<dbReference type="CDD" id="cd03784">
    <property type="entry name" value="GT1_Gtf-like"/>
    <property type="match status" value="1"/>
</dbReference>
<accession>A0ABS4YGE2</accession>
<dbReference type="PANTHER" id="PTHR48050:SF13">
    <property type="entry name" value="STEROL 3-BETA-GLUCOSYLTRANSFERASE UGT80A2"/>
    <property type="match status" value="1"/>
</dbReference>
<keyword evidence="3" id="KW-0328">Glycosyltransferase</keyword>
<dbReference type="EC" id="2.4.1.-" evidence="3"/>
<dbReference type="Gene3D" id="3.40.50.2000">
    <property type="entry name" value="Glycogen Phosphorylase B"/>
    <property type="match status" value="2"/>
</dbReference>
<sequence length="424" mass="44783">MRVLCTVTGSPSHARAMLPLVTALAAGEREVLIAAPPQLAPLFAGGPVRTTGVLADPHEHMDRLFRGGAGAGGRRPGTEPEHAWAEVFAGSHLADSAAALLPVARAFRPDLVVRDGGEFAGCLVAEALGLPHVSAPSGAANHLDPVRLLPVLNEHRGRLGLPVAADPHAIHRYGRLDCMPPRYSFTVHPARKTIIYRQPSEIDPTETLAPWMAELPTDKPLVIAAVGTVLPMLARLRHTGAEIPRPMADLLDVSDLLNATVAALSRLDCTALVATGGIPLEPARRNDNVHLVDHFPQPPLLRCAQLFLTHGGYNSIREAVGAGVPMAVAPRFGDQFANADRVQQLGLGRRVVGPGETPVADDIAAACARLLDDPRVTARTRRAQRHMLALPPVASAVADLERLVRAVVPGRPEDVAGISVTGPG</sequence>
<name>A0ABS4YGE2_9ACTN</name>
<gene>
    <name evidence="3" type="ORF">JO379_006432</name>
</gene>
<protein>
    <submittedName>
        <fullName evidence="3">N-glycosyltransferase</fullName>
        <ecNumber evidence="3">2.4.1.-</ecNumber>
    </submittedName>
</protein>
<dbReference type="InterPro" id="IPR050426">
    <property type="entry name" value="Glycosyltransferase_28"/>
</dbReference>
<evidence type="ECO:0000256" key="1">
    <source>
        <dbReference type="ARBA" id="ARBA00022679"/>
    </source>
</evidence>